<dbReference type="EMBL" id="CAFBLS010000001">
    <property type="protein sequence ID" value="CAB4857240.1"/>
    <property type="molecule type" value="Genomic_DNA"/>
</dbReference>
<name>A0A6J7CHD7_9ZZZZ</name>
<dbReference type="InterPro" id="IPR050314">
    <property type="entry name" value="Glycosyl_Hydrlase_18"/>
</dbReference>
<dbReference type="InterPro" id="IPR018366">
    <property type="entry name" value="CBM2_CS"/>
</dbReference>
<evidence type="ECO:0000259" key="4">
    <source>
        <dbReference type="PROSITE" id="PS51173"/>
    </source>
</evidence>
<dbReference type="InterPro" id="IPR012291">
    <property type="entry name" value="CBM2_carb-bd_dom_sf"/>
</dbReference>
<feature type="region of interest" description="Disordered" evidence="3">
    <location>
        <begin position="140"/>
        <end position="175"/>
    </location>
</feature>
<dbReference type="Pfam" id="PF00704">
    <property type="entry name" value="Glyco_hydro_18"/>
    <property type="match status" value="1"/>
</dbReference>
<accession>A0A6J7CHD7</accession>
<dbReference type="Pfam" id="PF00553">
    <property type="entry name" value="CBM_2"/>
    <property type="match status" value="2"/>
</dbReference>
<dbReference type="PROSITE" id="PS01095">
    <property type="entry name" value="GH18_1"/>
    <property type="match status" value="1"/>
</dbReference>
<evidence type="ECO:0000313" key="6">
    <source>
        <dbReference type="EMBL" id="CAB4857240.1"/>
    </source>
</evidence>
<feature type="domain" description="CBM2" evidence="4">
    <location>
        <begin position="30"/>
        <end position="138"/>
    </location>
</feature>
<dbReference type="SUPFAM" id="SSF51445">
    <property type="entry name" value="(Trans)glycosidases"/>
    <property type="match status" value="1"/>
</dbReference>
<feature type="compositionally biased region" description="Low complexity" evidence="3">
    <location>
        <begin position="283"/>
        <end position="310"/>
    </location>
</feature>
<feature type="domain" description="GH18" evidence="5">
    <location>
        <begin position="317"/>
        <end position="683"/>
    </location>
</feature>
<dbReference type="SUPFAM" id="SSF49384">
    <property type="entry name" value="Carbohydrate-binding domain"/>
    <property type="match status" value="2"/>
</dbReference>
<evidence type="ECO:0000256" key="1">
    <source>
        <dbReference type="ARBA" id="ARBA00022801"/>
    </source>
</evidence>
<keyword evidence="1" id="KW-0378">Hydrolase</keyword>
<dbReference type="GO" id="GO:0008061">
    <property type="term" value="F:chitin binding"/>
    <property type="evidence" value="ECO:0007669"/>
    <property type="project" value="InterPro"/>
</dbReference>
<sequence length="683" mass="70638">MKRPMAYSVAALGLVTLAATAVGVSLPSSASAASADVTMDWTVTQDWGTGYQGSVRVTNNSGRTIDPWSVSVPYRNGITSVWDATSTSTSDGYRFAGPTWSTGLTPGSSVSFGFIGSPRGGTTTPTSCAIPAGTCVVSGGSSSSTTPAPTVTPTVAPTVAPTPTPTSSATPSVPAGSAISVSVKVTSDWGSGRNVDLTVKNAGSAPINGWSVSMPWSGSSVSMWNATSRLAGGVLTATNVAWNGSLAAGASATVGLTDNGAFTAPATCTSTAGACAVVGGTSSSATSASPTATATPTASPTATTPHTPQPGAYSGARKIVGYYPAWATYARNYQVSEIPGQKLTHINYAFANIQNGKCVLGDSYADTDKAFAGDTWDQGALRGNFNQLQKLKAANPGLKTMISLGGWTWSQNFSAAASTDQARKDLASSCIGFMKQYGFDGIDIDWEYPVSGGLFPGKAADTQNYASLLQEFRTELNAQKAQDSKDYYLSIAAPAGPTTIPNLPIAKMGSTLDWMNLMSYDFHGSWDPITGHNAPMTVGAKDAATGFSITDAVNTYLTAGFPASKLVLGVPFYGRGWEGVGAAGAGLYQAGTAASVGTWEKGVFDYSDIKANYLPTMTRYWDADAKAPYLYDAARKLWISYDDPQSMKAKADFIKAKGLGGAMIWELSGDRSSELLDTLVSSL</sequence>
<evidence type="ECO:0000259" key="5">
    <source>
        <dbReference type="PROSITE" id="PS51910"/>
    </source>
</evidence>
<dbReference type="GO" id="GO:0004553">
    <property type="term" value="F:hydrolase activity, hydrolyzing O-glycosyl compounds"/>
    <property type="evidence" value="ECO:0007669"/>
    <property type="project" value="InterPro"/>
</dbReference>
<dbReference type="GO" id="GO:0030247">
    <property type="term" value="F:polysaccharide binding"/>
    <property type="evidence" value="ECO:0007669"/>
    <property type="project" value="InterPro"/>
</dbReference>
<gene>
    <name evidence="6" type="ORF">UFOPK3402_00020</name>
</gene>
<organism evidence="6">
    <name type="scientific">freshwater metagenome</name>
    <dbReference type="NCBI Taxonomy" id="449393"/>
    <lineage>
        <taxon>unclassified sequences</taxon>
        <taxon>metagenomes</taxon>
        <taxon>ecological metagenomes</taxon>
    </lineage>
</organism>
<evidence type="ECO:0000256" key="3">
    <source>
        <dbReference type="SAM" id="MobiDB-lite"/>
    </source>
</evidence>
<dbReference type="InterPro" id="IPR001919">
    <property type="entry name" value="CBD2"/>
</dbReference>
<keyword evidence="2" id="KW-0326">Glycosidase</keyword>
<evidence type="ECO:0000256" key="2">
    <source>
        <dbReference type="ARBA" id="ARBA00023295"/>
    </source>
</evidence>
<dbReference type="Gene3D" id="2.60.40.290">
    <property type="match status" value="2"/>
</dbReference>
<dbReference type="InterPro" id="IPR017853">
    <property type="entry name" value="GH"/>
</dbReference>
<dbReference type="GO" id="GO:0005975">
    <property type="term" value="P:carbohydrate metabolic process"/>
    <property type="evidence" value="ECO:0007669"/>
    <property type="project" value="InterPro"/>
</dbReference>
<dbReference type="InterPro" id="IPR001223">
    <property type="entry name" value="Glyco_hydro18_cat"/>
</dbReference>
<dbReference type="InterPro" id="IPR008965">
    <property type="entry name" value="CBM2/CBM3_carb-bd_dom_sf"/>
</dbReference>
<dbReference type="AlphaFoldDB" id="A0A6J7CHD7"/>
<dbReference type="Gene3D" id="3.10.50.10">
    <property type="match status" value="1"/>
</dbReference>
<feature type="region of interest" description="Disordered" evidence="3">
    <location>
        <begin position="283"/>
        <end position="311"/>
    </location>
</feature>
<dbReference type="Gene3D" id="3.20.20.80">
    <property type="entry name" value="Glycosidases"/>
    <property type="match status" value="1"/>
</dbReference>
<dbReference type="SMART" id="SM00636">
    <property type="entry name" value="Glyco_18"/>
    <property type="match status" value="1"/>
</dbReference>
<dbReference type="SMART" id="SM00637">
    <property type="entry name" value="CBD_II"/>
    <property type="match status" value="2"/>
</dbReference>
<dbReference type="InterPro" id="IPR001579">
    <property type="entry name" value="Glyco_hydro_18_chit_AS"/>
</dbReference>
<dbReference type="PANTHER" id="PTHR11177">
    <property type="entry name" value="CHITINASE"/>
    <property type="match status" value="1"/>
</dbReference>
<dbReference type="PANTHER" id="PTHR11177:SF317">
    <property type="entry name" value="CHITINASE 12-RELATED"/>
    <property type="match status" value="1"/>
</dbReference>
<reference evidence="6" key="1">
    <citation type="submission" date="2020-05" db="EMBL/GenBank/DDBJ databases">
        <authorList>
            <person name="Chiriac C."/>
            <person name="Salcher M."/>
            <person name="Ghai R."/>
            <person name="Kavagutti S V."/>
        </authorList>
    </citation>
    <scope>NUCLEOTIDE SEQUENCE</scope>
</reference>
<feature type="domain" description="CBM2" evidence="4">
    <location>
        <begin position="160"/>
        <end position="278"/>
    </location>
</feature>
<dbReference type="InterPro" id="IPR029070">
    <property type="entry name" value="Chitinase_insertion_sf"/>
</dbReference>
<dbReference type="PROSITE" id="PS51910">
    <property type="entry name" value="GH18_2"/>
    <property type="match status" value="1"/>
</dbReference>
<dbReference type="SUPFAM" id="SSF54556">
    <property type="entry name" value="Chitinase insertion domain"/>
    <property type="match status" value="1"/>
</dbReference>
<proteinExistence type="predicted"/>
<dbReference type="InterPro" id="IPR011583">
    <property type="entry name" value="Chitinase_II/V-like_cat"/>
</dbReference>
<protein>
    <submittedName>
        <fullName evidence="6">Unannotated protein</fullName>
    </submittedName>
</protein>
<dbReference type="PROSITE" id="PS51173">
    <property type="entry name" value="CBM2"/>
    <property type="match status" value="2"/>
</dbReference>
<dbReference type="CDD" id="cd06548">
    <property type="entry name" value="GH18_chitinase"/>
    <property type="match status" value="1"/>
</dbReference>
<dbReference type="PROSITE" id="PS00561">
    <property type="entry name" value="CBM2_A"/>
    <property type="match status" value="1"/>
</dbReference>